<dbReference type="InterPro" id="IPR013780">
    <property type="entry name" value="Glyco_hydro_b"/>
</dbReference>
<accession>A0A645J439</accession>
<evidence type="ECO:0008006" key="2">
    <source>
        <dbReference type="Google" id="ProtNLM"/>
    </source>
</evidence>
<name>A0A645J439_9ZZZZ</name>
<protein>
    <recommendedName>
        <fullName evidence="2">Maltogenic Amylase C-terminal domain-containing protein</fullName>
    </recommendedName>
</protein>
<gene>
    <name evidence="1" type="ORF">SDC9_205858</name>
</gene>
<reference evidence="1" key="1">
    <citation type="submission" date="2019-08" db="EMBL/GenBank/DDBJ databases">
        <authorList>
            <person name="Kucharzyk K."/>
            <person name="Murdoch R.W."/>
            <person name="Higgins S."/>
            <person name="Loffler F."/>
        </authorList>
    </citation>
    <scope>NUCLEOTIDE SEQUENCE</scope>
</reference>
<dbReference type="SUPFAM" id="SSF51011">
    <property type="entry name" value="Glycosyl hydrolase domain"/>
    <property type="match status" value="1"/>
</dbReference>
<evidence type="ECO:0000313" key="1">
    <source>
        <dbReference type="EMBL" id="MPN58157.1"/>
    </source>
</evidence>
<dbReference type="EMBL" id="VSSQ01130549">
    <property type="protein sequence ID" value="MPN58157.1"/>
    <property type="molecule type" value="Genomic_DNA"/>
</dbReference>
<sequence length="73" mass="8287">MPAEIYAFRRFDEKNEFAILFNFSDREISFVLPIDFARNNSLVLEGSGQQWAEEMGKARLAGWGCGILKKASV</sequence>
<proteinExistence type="predicted"/>
<dbReference type="Gene3D" id="2.60.40.1180">
    <property type="entry name" value="Golgi alpha-mannosidase II"/>
    <property type="match status" value="1"/>
</dbReference>
<organism evidence="1">
    <name type="scientific">bioreactor metagenome</name>
    <dbReference type="NCBI Taxonomy" id="1076179"/>
    <lineage>
        <taxon>unclassified sequences</taxon>
        <taxon>metagenomes</taxon>
        <taxon>ecological metagenomes</taxon>
    </lineage>
</organism>
<comment type="caution">
    <text evidence="1">The sequence shown here is derived from an EMBL/GenBank/DDBJ whole genome shotgun (WGS) entry which is preliminary data.</text>
</comment>
<dbReference type="AlphaFoldDB" id="A0A645J439"/>